<evidence type="ECO:0000256" key="6">
    <source>
        <dbReference type="ARBA" id="ARBA00023183"/>
    </source>
</evidence>
<dbReference type="PANTHER" id="PTHR15258:SF2">
    <property type="entry name" value="FIBROBLAST GROWTH FACTOR-BINDING PROTEIN 1"/>
    <property type="match status" value="1"/>
</dbReference>
<dbReference type="GO" id="GO:0019838">
    <property type="term" value="F:growth factor binding"/>
    <property type="evidence" value="ECO:0007669"/>
    <property type="project" value="UniProtKB-KW"/>
</dbReference>
<evidence type="ECO:0000256" key="4">
    <source>
        <dbReference type="ARBA" id="ARBA00022729"/>
    </source>
</evidence>
<dbReference type="AlphaFoldDB" id="A0A672G872"/>
<comment type="subcellular location">
    <subcellularLocation>
        <location evidence="1">Secreted</location>
    </subcellularLocation>
</comment>
<keyword evidence="6" id="KW-0340">Growth factor binding</keyword>
<feature type="chain" id="PRO_5025498290" description="Fibroblast growth factor binding protein 1b" evidence="8">
    <location>
        <begin position="26"/>
        <end position="205"/>
    </location>
</feature>
<dbReference type="PANTHER" id="PTHR15258">
    <property type="entry name" value="FGF BINDING PROTEIN-RELATED"/>
    <property type="match status" value="1"/>
</dbReference>
<evidence type="ECO:0000256" key="2">
    <source>
        <dbReference type="ARBA" id="ARBA00008326"/>
    </source>
</evidence>
<gene>
    <name evidence="9" type="primary">fgfbp1a</name>
</gene>
<reference evidence="9" key="3">
    <citation type="submission" date="2025-09" db="UniProtKB">
        <authorList>
            <consortium name="Ensembl"/>
        </authorList>
    </citation>
    <scope>IDENTIFICATION</scope>
</reference>
<keyword evidence="4 8" id="KW-0732">Signal</keyword>
<evidence type="ECO:0000313" key="9">
    <source>
        <dbReference type="Ensembl" id="ENSSFAP00005014452.1"/>
    </source>
</evidence>
<dbReference type="GO" id="GO:0007267">
    <property type="term" value="P:cell-cell signaling"/>
    <property type="evidence" value="ECO:0007669"/>
    <property type="project" value="TreeGrafter"/>
</dbReference>
<reference evidence="9" key="2">
    <citation type="submission" date="2025-08" db="UniProtKB">
        <authorList>
            <consortium name="Ensembl"/>
        </authorList>
    </citation>
    <scope>IDENTIFICATION</scope>
</reference>
<evidence type="ECO:0000313" key="10">
    <source>
        <dbReference type="Proteomes" id="UP000472267"/>
    </source>
</evidence>
<proteinExistence type="inferred from homology"/>
<evidence type="ECO:0008006" key="11">
    <source>
        <dbReference type="Google" id="ProtNLM"/>
    </source>
</evidence>
<dbReference type="OMA" id="VYWKQIG"/>
<evidence type="ECO:0000256" key="8">
    <source>
        <dbReference type="SAM" id="SignalP"/>
    </source>
</evidence>
<keyword evidence="3" id="KW-0964">Secreted</keyword>
<dbReference type="GO" id="GO:0005576">
    <property type="term" value="C:extracellular region"/>
    <property type="evidence" value="ECO:0007669"/>
    <property type="project" value="UniProtKB-SubCell"/>
</dbReference>
<evidence type="ECO:0000256" key="1">
    <source>
        <dbReference type="ARBA" id="ARBA00004613"/>
    </source>
</evidence>
<sequence length="205" mass="22729">MALLTNLTVLLVLACVSHQLALCGCQRSPGRRGRSSDRGPHRDRSGLKVSRHPKSVSAQPIRGKLVTKAKEECTWAAAGEDVLVLGLTCRKGDSSFSCEYVGRPDVCPQYSSNTKLYWKQIARSLKKQRRLCRDGDALVRTGLCRRAARDAHFRLRTARPPAAPLQPTARTACRGENKQLAEEYCSGAWSSFCNFFITMVNDNDC</sequence>
<keyword evidence="10" id="KW-1185">Reference proteome</keyword>
<evidence type="ECO:0000256" key="5">
    <source>
        <dbReference type="ARBA" id="ARBA00023157"/>
    </source>
</evidence>
<evidence type="ECO:0000256" key="3">
    <source>
        <dbReference type="ARBA" id="ARBA00022525"/>
    </source>
</evidence>
<accession>A0A672G872</accession>
<feature type="signal peptide" evidence="8">
    <location>
        <begin position="1"/>
        <end position="25"/>
    </location>
</feature>
<dbReference type="Ensembl" id="ENSSFAT00005015054.1">
    <property type="protein sequence ID" value="ENSSFAP00005014452.1"/>
    <property type="gene ID" value="ENSSFAG00005007768.1"/>
</dbReference>
<dbReference type="InParanoid" id="A0A672G872"/>
<organism evidence="9 10">
    <name type="scientific">Salarias fasciatus</name>
    <name type="common">Jewelled blenny</name>
    <name type="synonym">Blennius fasciatus</name>
    <dbReference type="NCBI Taxonomy" id="181472"/>
    <lineage>
        <taxon>Eukaryota</taxon>
        <taxon>Metazoa</taxon>
        <taxon>Chordata</taxon>
        <taxon>Craniata</taxon>
        <taxon>Vertebrata</taxon>
        <taxon>Euteleostomi</taxon>
        <taxon>Actinopterygii</taxon>
        <taxon>Neopterygii</taxon>
        <taxon>Teleostei</taxon>
        <taxon>Neoteleostei</taxon>
        <taxon>Acanthomorphata</taxon>
        <taxon>Ovalentaria</taxon>
        <taxon>Blenniimorphae</taxon>
        <taxon>Blenniiformes</taxon>
        <taxon>Blennioidei</taxon>
        <taxon>Blenniidae</taxon>
        <taxon>Salariinae</taxon>
        <taxon>Salarias</taxon>
    </lineage>
</organism>
<protein>
    <recommendedName>
        <fullName evidence="11">Fibroblast growth factor binding protein 1b</fullName>
    </recommendedName>
</protein>
<name>A0A672G872_SALFA</name>
<reference evidence="9" key="1">
    <citation type="submission" date="2019-06" db="EMBL/GenBank/DDBJ databases">
        <authorList>
            <consortium name="Wellcome Sanger Institute Data Sharing"/>
        </authorList>
    </citation>
    <scope>NUCLEOTIDE SEQUENCE [LARGE SCALE GENOMIC DNA]</scope>
</reference>
<dbReference type="Pfam" id="PF06473">
    <property type="entry name" value="FGF-BP1"/>
    <property type="match status" value="2"/>
</dbReference>
<dbReference type="Proteomes" id="UP000472267">
    <property type="component" value="Chromosome 2"/>
</dbReference>
<feature type="region of interest" description="Disordered" evidence="7">
    <location>
        <begin position="27"/>
        <end position="60"/>
    </location>
</feature>
<feature type="compositionally biased region" description="Basic and acidic residues" evidence="7">
    <location>
        <begin position="34"/>
        <end position="46"/>
    </location>
</feature>
<comment type="similarity">
    <text evidence="2">Belongs to the fibroblast growth factor-binding protein family.</text>
</comment>
<keyword evidence="5" id="KW-1015">Disulfide bond</keyword>
<evidence type="ECO:0000256" key="7">
    <source>
        <dbReference type="SAM" id="MobiDB-lite"/>
    </source>
</evidence>
<dbReference type="InterPro" id="IPR010510">
    <property type="entry name" value="FGF1-bd"/>
</dbReference>